<dbReference type="RefSeq" id="WP_140587554.1">
    <property type="nucleotide sequence ID" value="NZ_VFRR01000006.1"/>
</dbReference>
<dbReference type="InterPro" id="IPR028098">
    <property type="entry name" value="Glyco_trans_4-like_N"/>
</dbReference>
<dbReference type="SUPFAM" id="SSF53756">
    <property type="entry name" value="UDP-Glycosyltransferase/glycogen phosphorylase"/>
    <property type="match status" value="1"/>
</dbReference>
<accession>A0A501WX69</accession>
<name>A0A501WX69_9GAMM</name>
<dbReference type="InterPro" id="IPR001296">
    <property type="entry name" value="Glyco_trans_1"/>
</dbReference>
<evidence type="ECO:0000313" key="3">
    <source>
        <dbReference type="EMBL" id="TPE54283.1"/>
    </source>
</evidence>
<reference evidence="3 4" key="1">
    <citation type="submission" date="2019-06" db="EMBL/GenBank/DDBJ databases">
        <title>A novel bacterium of genus Marinomonas, isolated from coastal sand.</title>
        <authorList>
            <person name="Huang H."/>
            <person name="Mo K."/>
            <person name="Hu Y."/>
        </authorList>
    </citation>
    <scope>NUCLEOTIDE SEQUENCE [LARGE SCALE GENOMIC DNA]</scope>
    <source>
        <strain evidence="3 4">HB171799</strain>
    </source>
</reference>
<dbReference type="AlphaFoldDB" id="A0A501WX69"/>
<keyword evidence="4" id="KW-1185">Reference proteome</keyword>
<dbReference type="Proteomes" id="UP000315901">
    <property type="component" value="Unassembled WGS sequence"/>
</dbReference>
<dbReference type="EMBL" id="VFRR01000006">
    <property type="protein sequence ID" value="TPE54283.1"/>
    <property type="molecule type" value="Genomic_DNA"/>
</dbReference>
<dbReference type="Pfam" id="PF00534">
    <property type="entry name" value="Glycos_transf_1"/>
    <property type="match status" value="1"/>
</dbReference>
<feature type="domain" description="Glycosyl transferase family 1" evidence="1">
    <location>
        <begin position="217"/>
        <end position="357"/>
    </location>
</feature>
<dbReference type="InterPro" id="IPR050194">
    <property type="entry name" value="Glycosyltransferase_grp1"/>
</dbReference>
<dbReference type="Gene3D" id="3.40.50.2000">
    <property type="entry name" value="Glycogen Phosphorylase B"/>
    <property type="match status" value="2"/>
</dbReference>
<feature type="domain" description="Glycosyltransferase subfamily 4-like N-terminal" evidence="2">
    <location>
        <begin position="22"/>
        <end position="185"/>
    </location>
</feature>
<dbReference type="PANTHER" id="PTHR45947">
    <property type="entry name" value="SULFOQUINOVOSYL TRANSFERASE SQD2"/>
    <property type="match status" value="1"/>
</dbReference>
<organism evidence="3 4">
    <name type="scientific">Maribrevibacterium harenarium</name>
    <dbReference type="NCBI Taxonomy" id="2589817"/>
    <lineage>
        <taxon>Bacteria</taxon>
        <taxon>Pseudomonadati</taxon>
        <taxon>Pseudomonadota</taxon>
        <taxon>Gammaproteobacteria</taxon>
        <taxon>Oceanospirillales</taxon>
        <taxon>Oceanospirillaceae</taxon>
        <taxon>Maribrevibacterium</taxon>
    </lineage>
</organism>
<protein>
    <submittedName>
        <fullName evidence="3">Glycosyltransferase family 4 protein</fullName>
    </submittedName>
</protein>
<evidence type="ECO:0000259" key="1">
    <source>
        <dbReference type="Pfam" id="PF00534"/>
    </source>
</evidence>
<gene>
    <name evidence="3" type="ORF">FJM67_04870</name>
</gene>
<evidence type="ECO:0000259" key="2">
    <source>
        <dbReference type="Pfam" id="PF13579"/>
    </source>
</evidence>
<keyword evidence="3" id="KW-0808">Transferase</keyword>
<proteinExistence type="predicted"/>
<dbReference type="CDD" id="cd03794">
    <property type="entry name" value="GT4_WbuB-like"/>
    <property type="match status" value="1"/>
</dbReference>
<evidence type="ECO:0000313" key="4">
    <source>
        <dbReference type="Proteomes" id="UP000315901"/>
    </source>
</evidence>
<dbReference type="OrthoDB" id="9787293at2"/>
<sequence length="390" mass="43817">MKVLVLSFYYQPDLCAGSFRCTALVEQLNQQKDVELEVITTLPNRYASFSAQAPEHEVTGGVEIHRVALPSHKSGMLDQIKAFTAFYRQALKISKDKQYDLVFATSSRLFTAFLGARIASAKKLPLYLDIRDIFVDTIKDVLPTKITWLAKPVFSWVESYAFGRAKRINLVSKGFADYFSSRYPKAEYRWFTNGIDNEFLAVAPQSSVVSEVSGLVTVLYAGNIGEGQGLHTILPALAKRLEGKARFRVIGDGGRKAVLQQHLIDISNVELLPPVSRNELIREYQNADILFLHLNDYPAFRKVLPSKIFEYAALGKPVWAGVSGYAADFLKEEVSNSSVFYPGNDEEAYRSFDTLELGVSPRTEFITRFSRQQIMAEMAKDIVSLVRHDA</sequence>
<dbReference type="PANTHER" id="PTHR45947:SF3">
    <property type="entry name" value="SULFOQUINOVOSYL TRANSFERASE SQD2"/>
    <property type="match status" value="1"/>
</dbReference>
<dbReference type="Pfam" id="PF13579">
    <property type="entry name" value="Glyco_trans_4_4"/>
    <property type="match status" value="1"/>
</dbReference>
<comment type="caution">
    <text evidence="3">The sequence shown here is derived from an EMBL/GenBank/DDBJ whole genome shotgun (WGS) entry which is preliminary data.</text>
</comment>
<dbReference type="GO" id="GO:0016758">
    <property type="term" value="F:hexosyltransferase activity"/>
    <property type="evidence" value="ECO:0007669"/>
    <property type="project" value="TreeGrafter"/>
</dbReference>